<organism evidence="1 2">
    <name type="scientific">Devosia pacifica</name>
    <dbReference type="NCBI Taxonomy" id="1335967"/>
    <lineage>
        <taxon>Bacteria</taxon>
        <taxon>Pseudomonadati</taxon>
        <taxon>Pseudomonadota</taxon>
        <taxon>Alphaproteobacteria</taxon>
        <taxon>Hyphomicrobiales</taxon>
        <taxon>Devosiaceae</taxon>
        <taxon>Devosia</taxon>
    </lineage>
</organism>
<name>A0A918SAE5_9HYPH</name>
<keyword evidence="2" id="KW-1185">Reference proteome</keyword>
<evidence type="ECO:0000313" key="2">
    <source>
        <dbReference type="Proteomes" id="UP000646579"/>
    </source>
</evidence>
<dbReference type="Pfam" id="PF07277">
    <property type="entry name" value="SapC"/>
    <property type="match status" value="1"/>
</dbReference>
<dbReference type="AlphaFoldDB" id="A0A918SAE5"/>
<gene>
    <name evidence="1" type="ORF">GCM10007989_30980</name>
</gene>
<sequence>MDQPLQLVTRERHANKKWNRSRGYSFAAKTNVVPIAAAELSQAVRSLPLAFLESEGRQTLVALLGLLPGQNLFVAPDGRWLGLYVPASLRAYPFRLGRTDKQDNYAMVVDESSGLVTDLGVGEDGVSFFNEEGKPAEETQKVLDFLIKTKRSGDACARAVDALQRHELIETWPLKVKDGEAEKSIAGVGRISESKLNALEPEAMVELRDAGGLALAFGQLFSMSNISVLTTLAQAHAKASAAQAKRMEIPENSFVGEEDDNLKIDWNQFLKDR</sequence>
<proteinExistence type="predicted"/>
<evidence type="ECO:0000313" key="1">
    <source>
        <dbReference type="EMBL" id="GHA32661.1"/>
    </source>
</evidence>
<accession>A0A918SAE5</accession>
<dbReference type="Proteomes" id="UP000646579">
    <property type="component" value="Unassembled WGS sequence"/>
</dbReference>
<comment type="caution">
    <text evidence="1">The sequence shown here is derived from an EMBL/GenBank/DDBJ whole genome shotgun (WGS) entry which is preliminary data.</text>
</comment>
<reference evidence="1" key="1">
    <citation type="journal article" date="2014" name="Int. J. Syst. Evol. Microbiol.">
        <title>Complete genome sequence of Corynebacterium casei LMG S-19264T (=DSM 44701T), isolated from a smear-ripened cheese.</title>
        <authorList>
            <consortium name="US DOE Joint Genome Institute (JGI-PGF)"/>
            <person name="Walter F."/>
            <person name="Albersmeier A."/>
            <person name="Kalinowski J."/>
            <person name="Ruckert C."/>
        </authorList>
    </citation>
    <scope>NUCLEOTIDE SEQUENCE</scope>
    <source>
        <strain evidence="1">KCTC 32437</strain>
    </source>
</reference>
<dbReference type="InterPro" id="IPR010836">
    <property type="entry name" value="SapC"/>
</dbReference>
<reference evidence="1" key="2">
    <citation type="submission" date="2020-09" db="EMBL/GenBank/DDBJ databases">
        <authorList>
            <person name="Sun Q."/>
            <person name="Kim S."/>
        </authorList>
    </citation>
    <scope>NUCLEOTIDE SEQUENCE</scope>
    <source>
        <strain evidence="1">KCTC 32437</strain>
    </source>
</reference>
<protein>
    <submittedName>
        <fullName evidence="1">SapC</fullName>
    </submittedName>
</protein>
<dbReference type="EMBL" id="BMZE01000003">
    <property type="protein sequence ID" value="GHA32661.1"/>
    <property type="molecule type" value="Genomic_DNA"/>
</dbReference>
<dbReference type="RefSeq" id="WP_189426618.1">
    <property type="nucleotide sequence ID" value="NZ_BMZE01000003.1"/>
</dbReference>